<evidence type="ECO:0000313" key="4">
    <source>
        <dbReference type="Proteomes" id="UP000030656"/>
    </source>
</evidence>
<keyword evidence="2" id="KW-0472">Membrane</keyword>
<feature type="region of interest" description="Disordered" evidence="1">
    <location>
        <begin position="1"/>
        <end position="20"/>
    </location>
</feature>
<feature type="compositionally biased region" description="Basic and acidic residues" evidence="1">
    <location>
        <begin position="94"/>
        <end position="116"/>
    </location>
</feature>
<organism evidence="3 4">
    <name type="scientific">Plasmodium falciparum FCH/4</name>
    <dbReference type="NCBI Taxonomy" id="1036724"/>
    <lineage>
        <taxon>Eukaryota</taxon>
        <taxon>Sar</taxon>
        <taxon>Alveolata</taxon>
        <taxon>Apicomplexa</taxon>
        <taxon>Aconoidasida</taxon>
        <taxon>Haemosporida</taxon>
        <taxon>Plasmodiidae</taxon>
        <taxon>Plasmodium</taxon>
        <taxon>Plasmodium (Laverania)</taxon>
    </lineage>
</organism>
<dbReference type="AlphaFoldDB" id="A0A024VNP7"/>
<feature type="transmembrane region" description="Helical" evidence="2">
    <location>
        <begin position="723"/>
        <end position="744"/>
    </location>
</feature>
<keyword evidence="2" id="KW-0812">Transmembrane</keyword>
<feature type="region of interest" description="Disordered" evidence="1">
    <location>
        <begin position="56"/>
        <end position="142"/>
    </location>
</feature>
<accession>A0A024VNP7</accession>
<protein>
    <submittedName>
        <fullName evidence="3">Uncharacterized protein</fullName>
    </submittedName>
</protein>
<evidence type="ECO:0000256" key="1">
    <source>
        <dbReference type="SAM" id="MobiDB-lite"/>
    </source>
</evidence>
<sequence>MENSTRKRNNLSCNNPKDAHFKDNVLNKKAVLYFDEDIVFDECNILKEDENLNLTEEEGHEELDEKGNKKVRKRKESTQENKIGKKGKNINKVKKGENNDDKDQNEDDNKRNDKNVQRKKKKDISNNNNDDDEEKENDDDNINIYKKGKTNIKNMDSFNSGLDSSTNSSVSARIYRSNTELKKKGSSQNIKGNKINIENFTKEEKILFKKWIDILPSTNLEIQNILNHQLPCYNILNNIKRINKIKSIAYNENNNDEFLNSIEKSNLMFSNIKVAKREKYIIRFLCEGSSYNLSELVNILYYVLNNKELILENFPHKKLSEKKNKKNDLAVHKVHLENNNNNNNNNNMMMMMKDTCVVQDEENIKQINILNKNNDNQFEVHNNDNDDDKNQYEEDSNAHLTEKNIEINKNVNTDNFNLDNFSDEGYYSEGQDNQCNFHNVTPITKEDLYSCIPILLSRKNLGDNMKKMNISKNENNEKECLWVWENDNYDIFPSYYKEIFKYFKELRSNMSKIYKTLIKFKNSILSKDLPNIIKMSDFLNELKKKQYLESEKRCKKILLEKKKIMKKKMDIKKQEEKKKKFDESKTVEEKKNNTLIKCDSNKIQNKVDDNKTKKQNLILSWLTFKKNQTVNTLNENEHMEQYMKYPIANVLNFNECMKDKLLEVQSQLPIFTCDRKDAVFSNETLQNNSEYDKQHFLDSYINTCENHKKVVVDYYKVYVNYNIYIYIYIYIIIPLYNFMCLLIYKNFYLSILQESDGSSQDMFIVPDNEINRDIELSPITIPTSQDIYFFSIFNWEWNFEGNTKHNYNIIDKNVWKEFNFKYMENIYGCQYISWGVDNNPFKYMSDKNGLKNTLDNYDIKKLIKHSHGKMTKKDILLEQFKQKNEHLTKADTERKFKMYLVYKKCEDNRKKWMASEEGVKLFKNEELLSKIYDIRKRKLNAMSQRIEEAKKQKKMDKDNLKKEEKIKKKEKTIQEKLEKKESMKKDDNAKI</sequence>
<dbReference type="Proteomes" id="UP000030656">
    <property type="component" value="Unassembled WGS sequence"/>
</dbReference>
<feature type="compositionally biased region" description="Basic residues" evidence="1">
    <location>
        <begin position="84"/>
        <end position="93"/>
    </location>
</feature>
<feature type="region of interest" description="Disordered" evidence="1">
    <location>
        <begin position="947"/>
        <end position="967"/>
    </location>
</feature>
<feature type="compositionally biased region" description="Acidic residues" evidence="1">
    <location>
        <begin position="129"/>
        <end position="141"/>
    </location>
</feature>
<reference evidence="3 4" key="1">
    <citation type="submission" date="2013-02" db="EMBL/GenBank/DDBJ databases">
        <title>The Genome Annotation of Plasmodium falciparum FCH/4.</title>
        <authorList>
            <consortium name="The Broad Institute Genome Sequencing Platform"/>
            <consortium name="The Broad Institute Genome Sequencing Center for Infectious Disease"/>
            <person name="Neafsey D."/>
            <person name="Hoffman S."/>
            <person name="Volkman S."/>
            <person name="Rosenthal P."/>
            <person name="Walker B."/>
            <person name="Young S.K."/>
            <person name="Zeng Q."/>
            <person name="Gargeya S."/>
            <person name="Fitzgerald M."/>
            <person name="Haas B."/>
            <person name="Abouelleil A."/>
            <person name="Allen A.W."/>
            <person name="Alvarado L."/>
            <person name="Arachchi H.M."/>
            <person name="Berlin A.M."/>
            <person name="Chapman S.B."/>
            <person name="Gainer-Dewar J."/>
            <person name="Goldberg J."/>
            <person name="Griggs A."/>
            <person name="Gujja S."/>
            <person name="Hansen M."/>
            <person name="Howarth C."/>
            <person name="Imamovic A."/>
            <person name="Ireland A."/>
            <person name="Larimer J."/>
            <person name="McCowan C."/>
            <person name="Murphy C."/>
            <person name="Pearson M."/>
            <person name="Poon T.W."/>
            <person name="Priest M."/>
            <person name="Roberts A."/>
            <person name="Saif S."/>
            <person name="Shea T."/>
            <person name="Sisk P."/>
            <person name="Sykes S."/>
            <person name="Wortman J."/>
            <person name="Nusbaum C."/>
            <person name="Birren B."/>
        </authorList>
    </citation>
    <scope>NUCLEOTIDE SEQUENCE [LARGE SCALE GENOMIC DNA]</scope>
    <source>
        <strain evidence="3 4">FCH/4</strain>
    </source>
</reference>
<evidence type="ECO:0000256" key="2">
    <source>
        <dbReference type="SAM" id="Phobius"/>
    </source>
</evidence>
<reference evidence="3 4" key="2">
    <citation type="submission" date="2013-02" db="EMBL/GenBank/DDBJ databases">
        <title>The Genome Sequence of Plasmodium falciparum FCH/4.</title>
        <authorList>
            <consortium name="The Broad Institute Genome Sequencing Platform"/>
            <consortium name="The Broad Institute Genome Sequencing Center for Infectious Disease"/>
            <person name="Neafsey D."/>
            <person name="Cheeseman I."/>
            <person name="Volkman S."/>
            <person name="Adams J."/>
            <person name="Walker B."/>
            <person name="Young S.K."/>
            <person name="Zeng Q."/>
            <person name="Gargeya S."/>
            <person name="Fitzgerald M."/>
            <person name="Haas B."/>
            <person name="Abouelleil A."/>
            <person name="Alvarado L."/>
            <person name="Arachchi H.M."/>
            <person name="Berlin A.M."/>
            <person name="Chapman S.B."/>
            <person name="Dewar J."/>
            <person name="Goldberg J."/>
            <person name="Griggs A."/>
            <person name="Gujja S."/>
            <person name="Hansen M."/>
            <person name="Howarth C."/>
            <person name="Imamovic A."/>
            <person name="Larimer J."/>
            <person name="McCowan C."/>
            <person name="Murphy C."/>
            <person name="Neiman D."/>
            <person name="Pearson M."/>
            <person name="Priest M."/>
            <person name="Roberts A."/>
            <person name="Saif S."/>
            <person name="Shea T."/>
            <person name="Sisk P."/>
            <person name="Sykes S."/>
            <person name="Wortman J."/>
            <person name="Nusbaum C."/>
            <person name="Birren B."/>
        </authorList>
    </citation>
    <scope>NUCLEOTIDE SEQUENCE [LARGE SCALE GENOMIC DNA]</scope>
    <source>
        <strain evidence="3 4">FCH/4</strain>
    </source>
</reference>
<gene>
    <name evidence="3" type="ORF">PFFCH_03000</name>
</gene>
<evidence type="ECO:0000313" key="3">
    <source>
        <dbReference type="EMBL" id="ETW29526.1"/>
    </source>
</evidence>
<proteinExistence type="predicted"/>
<dbReference type="OrthoDB" id="360074at2759"/>
<name>A0A024VNP7_PLAFA</name>
<dbReference type="EMBL" id="KI927959">
    <property type="protein sequence ID" value="ETW29526.1"/>
    <property type="molecule type" value="Genomic_DNA"/>
</dbReference>
<keyword evidence="2" id="KW-1133">Transmembrane helix</keyword>